<proteinExistence type="predicted"/>
<dbReference type="AlphaFoldDB" id="Q7R722"/>
<dbReference type="PaxDb" id="73239-Q7R722"/>
<organism evidence="1 2">
    <name type="scientific">Plasmodium yoelii yoelii</name>
    <dbReference type="NCBI Taxonomy" id="73239"/>
    <lineage>
        <taxon>Eukaryota</taxon>
        <taxon>Sar</taxon>
        <taxon>Alveolata</taxon>
        <taxon>Apicomplexa</taxon>
        <taxon>Aconoidasida</taxon>
        <taxon>Haemosporida</taxon>
        <taxon>Plasmodiidae</taxon>
        <taxon>Plasmodium</taxon>
        <taxon>Plasmodium (Vinckeia)</taxon>
    </lineage>
</organism>
<evidence type="ECO:0000313" key="2">
    <source>
        <dbReference type="Proteomes" id="UP000008553"/>
    </source>
</evidence>
<reference evidence="1 2" key="1">
    <citation type="journal article" date="2002" name="Nature">
        <title>Genome sequence and comparative analysis of the model rodent malaria parasite Plasmodium yoelii yoelii.</title>
        <authorList>
            <person name="Carlton J.M."/>
            <person name="Angiuoli S.V."/>
            <person name="Suh B.B."/>
            <person name="Kooij T.W."/>
            <person name="Pertea M."/>
            <person name="Silva J.C."/>
            <person name="Ermolaeva M.D."/>
            <person name="Allen J.E."/>
            <person name="Selengut J.D."/>
            <person name="Koo H.L."/>
            <person name="Peterson J.D."/>
            <person name="Pop M."/>
            <person name="Kosack D.S."/>
            <person name="Shumway M.F."/>
            <person name="Bidwell S.L."/>
            <person name="Shallom S.J."/>
            <person name="van Aken S.E."/>
            <person name="Riedmuller S.B."/>
            <person name="Feldblyum T.V."/>
            <person name="Cho J.K."/>
            <person name="Quackenbush J."/>
            <person name="Sedegah M."/>
            <person name="Shoaibi A."/>
            <person name="Cummings L.M."/>
            <person name="Florens L."/>
            <person name="Yates J.R."/>
            <person name="Raine J.D."/>
            <person name="Sinden R.E."/>
            <person name="Harris M.A."/>
            <person name="Cunningham D.A."/>
            <person name="Preiser P.R."/>
            <person name="Bergman L.W."/>
            <person name="Vaidya A.B."/>
            <person name="van Lin L.H."/>
            <person name="Janse C.J."/>
            <person name="Waters A.P."/>
            <person name="Smith H.O."/>
            <person name="White O.R."/>
            <person name="Salzberg S.L."/>
            <person name="Venter J.C."/>
            <person name="Fraser C.M."/>
            <person name="Hoffman S.L."/>
            <person name="Gardner M.J."/>
            <person name="Carucci D.J."/>
        </authorList>
    </citation>
    <scope>NUCLEOTIDE SEQUENCE [LARGE SCALE GENOMIC DNA]</scope>
    <source>
        <strain evidence="1 2">17XNL</strain>
    </source>
</reference>
<comment type="caution">
    <text evidence="1">The sequence shown here is derived from an EMBL/GenBank/DDBJ whole genome shotgun (WGS) entry which is preliminary data.</text>
</comment>
<dbReference type="InParanoid" id="Q7R722"/>
<evidence type="ECO:0000313" key="1">
    <source>
        <dbReference type="EMBL" id="EAA20296.1"/>
    </source>
</evidence>
<dbReference type="Proteomes" id="UP000008553">
    <property type="component" value="Unassembled WGS sequence"/>
</dbReference>
<name>Q7R722_PLAYO</name>
<sequence length="159" mass="17559">MLLSNMLCLKHKIPDRLSHAGVHATPQAVAAGMLSDIDNLRLDDGLERRAQRLLGHQHIDVAVRTRFVACRGAKQRQPRHAETPLQLGFGCGNFSHRVFTIHAMASWFFSPLPLAGEGPGERAKISTRMRSNTAAVSPKTSLFQNRSTTKSAMYEPIGF</sequence>
<accession>Q7R722</accession>
<protein>
    <submittedName>
        <fullName evidence="1">Uncharacterized protein</fullName>
    </submittedName>
</protein>
<gene>
    <name evidence="1" type="ORF">PY07768</name>
</gene>
<keyword evidence="2" id="KW-1185">Reference proteome</keyword>
<dbReference type="EMBL" id="AABL01002914">
    <property type="protein sequence ID" value="EAA20296.1"/>
    <property type="molecule type" value="Genomic_DNA"/>
</dbReference>